<keyword evidence="4" id="KW-1185">Reference proteome</keyword>
<organism evidence="3 4">
    <name type="scientific">Orrella marina</name>
    <dbReference type="NCBI Taxonomy" id="2163011"/>
    <lineage>
        <taxon>Bacteria</taxon>
        <taxon>Pseudomonadati</taxon>
        <taxon>Pseudomonadota</taxon>
        <taxon>Betaproteobacteria</taxon>
        <taxon>Burkholderiales</taxon>
        <taxon>Alcaligenaceae</taxon>
        <taxon>Orrella</taxon>
    </lineage>
</organism>
<name>A0A2R4XFB5_9BURK</name>
<accession>A0A2R4XFB5</accession>
<evidence type="ECO:0000313" key="3">
    <source>
        <dbReference type="EMBL" id="AWB32461.1"/>
    </source>
</evidence>
<proteinExistence type="predicted"/>
<dbReference type="Proteomes" id="UP000244571">
    <property type="component" value="Chromosome"/>
</dbReference>
<dbReference type="InterPro" id="IPR028087">
    <property type="entry name" value="Tad_N"/>
</dbReference>
<evidence type="ECO:0000256" key="1">
    <source>
        <dbReference type="SAM" id="Phobius"/>
    </source>
</evidence>
<feature type="transmembrane region" description="Helical" evidence="1">
    <location>
        <begin position="21"/>
        <end position="45"/>
    </location>
</feature>
<dbReference type="AlphaFoldDB" id="A0A2R4XFB5"/>
<dbReference type="RefSeq" id="WP_108619902.1">
    <property type="nucleotide sequence ID" value="NZ_CP028901.1"/>
</dbReference>
<reference evidence="3 4" key="1">
    <citation type="submission" date="2018-04" db="EMBL/GenBank/DDBJ databases">
        <title>Bordetella sp. HZ20 isolated from seawater.</title>
        <authorList>
            <person name="Sun C."/>
        </authorList>
    </citation>
    <scope>NUCLEOTIDE SEQUENCE [LARGE SCALE GENOMIC DNA]</scope>
    <source>
        <strain evidence="3 4">HZ20</strain>
    </source>
</reference>
<protein>
    <recommendedName>
        <fullName evidence="2">Putative Flp pilus-assembly TadG-like N-terminal domain-containing protein</fullName>
    </recommendedName>
</protein>
<sequence length="52" mass="5574">MNKKQVSSSGQQRIQRESGSVVVIVAVSLTALLGFAGLAIDYGYAFSQKTRL</sequence>
<dbReference type="Pfam" id="PF13400">
    <property type="entry name" value="Tad"/>
    <property type="match status" value="1"/>
</dbReference>
<dbReference type="OrthoDB" id="8595764at2"/>
<evidence type="ECO:0000313" key="4">
    <source>
        <dbReference type="Proteomes" id="UP000244571"/>
    </source>
</evidence>
<keyword evidence="1" id="KW-1133">Transmembrane helix</keyword>
<keyword evidence="1" id="KW-0812">Transmembrane</keyword>
<gene>
    <name evidence="3" type="ORF">DBV39_00625</name>
</gene>
<keyword evidence="1" id="KW-0472">Membrane</keyword>
<dbReference type="KEGG" id="boz:DBV39_00625"/>
<dbReference type="EMBL" id="CP028901">
    <property type="protein sequence ID" value="AWB32461.1"/>
    <property type="molecule type" value="Genomic_DNA"/>
</dbReference>
<feature type="domain" description="Putative Flp pilus-assembly TadG-like N-terminal" evidence="2">
    <location>
        <begin position="19"/>
        <end position="52"/>
    </location>
</feature>
<evidence type="ECO:0000259" key="2">
    <source>
        <dbReference type="Pfam" id="PF13400"/>
    </source>
</evidence>